<dbReference type="KEGG" id="mthe:MSTHC_1207"/>
<evidence type="ECO:0000313" key="3">
    <source>
        <dbReference type="Proteomes" id="UP000056925"/>
    </source>
</evidence>
<feature type="domain" description="BFN" evidence="1">
    <location>
        <begin position="11"/>
        <end position="143"/>
    </location>
</feature>
<dbReference type="GO" id="GO:0004518">
    <property type="term" value="F:nuclease activity"/>
    <property type="evidence" value="ECO:0007669"/>
    <property type="project" value="InterPro"/>
</dbReference>
<dbReference type="HOGENOM" id="CLU_096111_3_0_2"/>
<reference evidence="2 3" key="1">
    <citation type="submission" date="2014-07" db="EMBL/GenBank/DDBJ databases">
        <title>Methanogenic archaea and the global carbon cycle.</title>
        <authorList>
            <person name="Henriksen J.R."/>
            <person name="Luke J."/>
            <person name="Reinhart S."/>
            <person name="Benedict M.N."/>
            <person name="Youngblut N.D."/>
            <person name="Metcalf M.E."/>
            <person name="Whitaker R.J."/>
            <person name="Metcalf W.W."/>
        </authorList>
    </citation>
    <scope>NUCLEOTIDE SEQUENCE [LARGE SCALE GENOMIC DNA]</scope>
    <source>
        <strain evidence="2 3">CHTI-55</strain>
    </source>
</reference>
<dbReference type="AlphaFoldDB" id="A0A0E3KR89"/>
<dbReference type="PANTHER" id="PTHR15160:SF1">
    <property type="entry name" value="VON HIPPEL-LINDAU DISEASE TUMOR SUPPRESSOR"/>
    <property type="match status" value="1"/>
</dbReference>
<dbReference type="EMBL" id="CP009502">
    <property type="protein sequence ID" value="AKB15525.1"/>
    <property type="molecule type" value="Genomic_DNA"/>
</dbReference>
<dbReference type="SUPFAM" id="SSF103256">
    <property type="entry name" value="Hypothetical protein TM0160"/>
    <property type="match status" value="1"/>
</dbReference>
<sequence>MSMGIDIYEDFEEIRVKDVYIVDIFTDPTPVVLLEGAQGKMLPIYIGHLEALSIGNVIKNISLPRPMAHDLMINIFERLEVKIEGVLIDEKIDKIYYARLLLKKDNNVMQFDARPSDCIALALRVGAPIWVRKKVLEGSEFEMSRFEGARVINIFG</sequence>
<evidence type="ECO:0000259" key="1">
    <source>
        <dbReference type="PROSITE" id="PS51658"/>
    </source>
</evidence>
<organism evidence="2 3">
    <name type="scientific">Methanosarcina thermophila CHTI-55</name>
    <dbReference type="NCBI Taxonomy" id="1434121"/>
    <lineage>
        <taxon>Archaea</taxon>
        <taxon>Methanobacteriati</taxon>
        <taxon>Methanobacteriota</taxon>
        <taxon>Stenosarchaea group</taxon>
        <taxon>Methanomicrobia</taxon>
        <taxon>Methanosarcinales</taxon>
        <taxon>Methanosarcinaceae</taxon>
        <taxon>Methanosarcina</taxon>
    </lineage>
</organism>
<dbReference type="RefSeq" id="WP_231588082.1">
    <property type="nucleotide sequence ID" value="NZ_CP009502.1"/>
</dbReference>
<dbReference type="Pfam" id="PF02577">
    <property type="entry name" value="BFN_dom"/>
    <property type="match status" value="1"/>
</dbReference>
<dbReference type="InterPro" id="IPR003729">
    <property type="entry name" value="Bi_nuclease_dom"/>
</dbReference>
<evidence type="ECO:0000313" key="2">
    <source>
        <dbReference type="EMBL" id="AKB15525.1"/>
    </source>
</evidence>
<dbReference type="PROSITE" id="PS51658">
    <property type="entry name" value="BFN"/>
    <property type="match status" value="1"/>
</dbReference>
<proteinExistence type="predicted"/>
<name>A0A0E3KR89_METTE</name>
<gene>
    <name evidence="2" type="ORF">MSTHC_1207</name>
</gene>
<dbReference type="InterPro" id="IPR036104">
    <property type="entry name" value="BFN_sf"/>
</dbReference>
<dbReference type="GeneID" id="41602534"/>
<protein>
    <recommendedName>
        <fullName evidence="1">BFN domain-containing protein</fullName>
    </recommendedName>
</protein>
<dbReference type="Gene3D" id="3.10.690.10">
    <property type="entry name" value="Bifunctional nuclease domain"/>
    <property type="match status" value="1"/>
</dbReference>
<dbReference type="Proteomes" id="UP000056925">
    <property type="component" value="Chromosome"/>
</dbReference>
<dbReference type="PATRIC" id="fig|1434121.4.peg.1490"/>
<accession>A0A0E3KR89</accession>
<dbReference type="PANTHER" id="PTHR15160">
    <property type="entry name" value="VON HIPPEL-LINDAU PROTEIN"/>
    <property type="match status" value="1"/>
</dbReference>